<keyword evidence="2" id="KW-1185">Reference proteome</keyword>
<dbReference type="AlphaFoldDB" id="A0A9Q3UN15"/>
<comment type="caution">
    <text evidence="1">The sequence shown here is derived from an EMBL/GenBank/DDBJ whole genome shotgun (WGS) entry which is preliminary data.</text>
</comment>
<dbReference type="Pfam" id="PF04255">
    <property type="entry name" value="DUF433"/>
    <property type="match status" value="1"/>
</dbReference>
<organism evidence="1 2">
    <name type="scientific">Alloalcanivorax marinus</name>
    <dbReference type="NCBI Taxonomy" id="1177169"/>
    <lineage>
        <taxon>Bacteria</taxon>
        <taxon>Pseudomonadati</taxon>
        <taxon>Pseudomonadota</taxon>
        <taxon>Gammaproteobacteria</taxon>
        <taxon>Oceanospirillales</taxon>
        <taxon>Alcanivoracaceae</taxon>
        <taxon>Alloalcanivorax</taxon>
    </lineage>
</organism>
<name>A0A9Q3UN15_9GAMM</name>
<dbReference type="EMBL" id="JAJGNA010000006">
    <property type="protein sequence ID" value="MCC4308377.1"/>
    <property type="molecule type" value="Genomic_DNA"/>
</dbReference>
<accession>A0A9Q3UN15</accession>
<dbReference type="SUPFAM" id="SSF46689">
    <property type="entry name" value="Homeodomain-like"/>
    <property type="match status" value="1"/>
</dbReference>
<dbReference type="InterPro" id="IPR009057">
    <property type="entry name" value="Homeodomain-like_sf"/>
</dbReference>
<protein>
    <submittedName>
        <fullName evidence="1">DUF433 domain-containing protein</fullName>
    </submittedName>
</protein>
<sequence length="230" mass="26301">MKNSRLESSLLGLGLYTVAEASAYTGIPGREIRRWLFGYTTSGKHYDGLWRPELEGTAENALSFHDLLEIRFVHAFRRHGVSLQAIRRASECARELFHHDYPFTCKRFQTDGRSIFATVHEETLDETLIDLVKKQYVFKQVIGPSLYEGIEYAQDGEAQRWFPIRRNRRVVLDPQRNFGKPMLADTGVGVDAVLSAWHAEGQDTKLVADIYEIPVEAVRAAVQFERRDVA</sequence>
<evidence type="ECO:0000313" key="2">
    <source>
        <dbReference type="Proteomes" id="UP001108027"/>
    </source>
</evidence>
<gene>
    <name evidence="1" type="ORF">LL252_07305</name>
</gene>
<dbReference type="InterPro" id="IPR007367">
    <property type="entry name" value="DUF433"/>
</dbReference>
<proteinExistence type="predicted"/>
<evidence type="ECO:0000313" key="1">
    <source>
        <dbReference type="EMBL" id="MCC4308377.1"/>
    </source>
</evidence>
<reference evidence="1" key="1">
    <citation type="submission" date="2021-10" db="EMBL/GenBank/DDBJ databases">
        <title>The diversity and Nitrogen Metabolism of Culturable Nitrate-Utilizing Bacteria Within the Oxygen Minimum Zone of the Changjiang (Yangtze River)Estuary.</title>
        <authorList>
            <person name="Zhang D."/>
            <person name="Zheng J."/>
            <person name="Liu S."/>
            <person name="He W."/>
        </authorList>
    </citation>
    <scope>NUCLEOTIDE SEQUENCE</scope>
    <source>
        <strain evidence="1">FXH-223</strain>
    </source>
</reference>
<dbReference type="RefSeq" id="WP_228233583.1">
    <property type="nucleotide sequence ID" value="NZ_ARXL01000021.1"/>
</dbReference>
<dbReference type="Proteomes" id="UP001108027">
    <property type="component" value="Unassembled WGS sequence"/>
</dbReference>